<dbReference type="InterPro" id="IPR001356">
    <property type="entry name" value="HD"/>
</dbReference>
<evidence type="ECO:0000256" key="6">
    <source>
        <dbReference type="PROSITE-ProRule" id="PRU00108"/>
    </source>
</evidence>
<dbReference type="Pfam" id="PF05920">
    <property type="entry name" value="Homeobox_KN"/>
    <property type="match status" value="1"/>
</dbReference>
<keyword evidence="4 6" id="KW-0371">Homeobox</keyword>
<dbReference type="SUPFAM" id="SSF46689">
    <property type="entry name" value="Homeodomain-like"/>
    <property type="match status" value="1"/>
</dbReference>
<feature type="compositionally biased region" description="Acidic residues" evidence="7">
    <location>
        <begin position="174"/>
        <end position="183"/>
    </location>
</feature>
<feature type="compositionally biased region" description="Basic and acidic residues" evidence="7">
    <location>
        <begin position="301"/>
        <end position="318"/>
    </location>
</feature>
<feature type="DNA-binding region" description="Homeobox" evidence="6">
    <location>
        <begin position="82"/>
        <end position="144"/>
    </location>
</feature>
<name>A0A3P8PZM3_ASTCA</name>
<dbReference type="GO" id="GO:0000981">
    <property type="term" value="F:DNA-binding transcription factor activity, RNA polymerase II-specific"/>
    <property type="evidence" value="ECO:0007669"/>
    <property type="project" value="InterPro"/>
</dbReference>
<dbReference type="Gene3D" id="1.10.10.60">
    <property type="entry name" value="Homeodomain-like"/>
    <property type="match status" value="1"/>
</dbReference>
<dbReference type="PANTHER" id="PTHR11211:SF3">
    <property type="entry name" value="HOMEOBOX PROTEIN MOHAWK"/>
    <property type="match status" value="1"/>
</dbReference>
<dbReference type="GO" id="GO:0005634">
    <property type="term" value="C:nucleus"/>
    <property type="evidence" value="ECO:0007669"/>
    <property type="project" value="UniProtKB-SubCell"/>
</dbReference>
<keyword evidence="5 6" id="KW-0539">Nucleus</keyword>
<dbReference type="SMART" id="SM00389">
    <property type="entry name" value="HOX"/>
    <property type="match status" value="1"/>
</dbReference>
<dbReference type="PROSITE" id="PS00027">
    <property type="entry name" value="HOMEOBOX_1"/>
    <property type="match status" value="1"/>
</dbReference>
<protein>
    <recommendedName>
        <fullName evidence="8">Homeobox domain-containing protein</fullName>
    </recommendedName>
</protein>
<dbReference type="CDD" id="cd00086">
    <property type="entry name" value="homeodomain"/>
    <property type="match status" value="1"/>
</dbReference>
<dbReference type="Proteomes" id="UP000265100">
    <property type="component" value="Chromosome 18"/>
</dbReference>
<evidence type="ECO:0000256" key="2">
    <source>
        <dbReference type="ARBA" id="ARBA00008446"/>
    </source>
</evidence>
<evidence type="ECO:0000256" key="4">
    <source>
        <dbReference type="ARBA" id="ARBA00023155"/>
    </source>
</evidence>
<dbReference type="STRING" id="8154.ENSACLP00000022491"/>
<reference evidence="9" key="1">
    <citation type="submission" date="2018-05" db="EMBL/GenBank/DDBJ databases">
        <authorList>
            <person name="Datahose"/>
        </authorList>
    </citation>
    <scope>NUCLEOTIDE SEQUENCE</scope>
</reference>
<comment type="subcellular location">
    <subcellularLocation>
        <location evidence="1 6">Nucleus</location>
    </subcellularLocation>
</comment>
<dbReference type="Ensembl" id="ENSACLT00000023021.2">
    <property type="protein sequence ID" value="ENSACLP00000022491.1"/>
    <property type="gene ID" value="ENSACLG00000015273.2"/>
</dbReference>
<feature type="domain" description="Homeobox" evidence="8">
    <location>
        <begin position="80"/>
        <end position="143"/>
    </location>
</feature>
<keyword evidence="3 6" id="KW-0238">DNA-binding</keyword>
<evidence type="ECO:0000256" key="7">
    <source>
        <dbReference type="SAM" id="MobiDB-lite"/>
    </source>
</evidence>
<evidence type="ECO:0000313" key="9">
    <source>
        <dbReference type="Ensembl" id="ENSACLP00000022491.1"/>
    </source>
</evidence>
<dbReference type="PROSITE" id="PS50071">
    <property type="entry name" value="HOMEOBOX_2"/>
    <property type="match status" value="1"/>
</dbReference>
<dbReference type="GO" id="GO:0048468">
    <property type="term" value="P:cell development"/>
    <property type="evidence" value="ECO:0007669"/>
    <property type="project" value="TreeGrafter"/>
</dbReference>
<feature type="compositionally biased region" description="Polar residues" evidence="7">
    <location>
        <begin position="187"/>
        <end position="199"/>
    </location>
</feature>
<comment type="similarity">
    <text evidence="2">Belongs to the TALE/IRO homeobox family.</text>
</comment>
<evidence type="ECO:0000256" key="3">
    <source>
        <dbReference type="ARBA" id="ARBA00023125"/>
    </source>
</evidence>
<dbReference type="InterPro" id="IPR017970">
    <property type="entry name" value="Homeobox_CS"/>
</dbReference>
<dbReference type="InterPro" id="IPR009057">
    <property type="entry name" value="Homeodomain-like_sf"/>
</dbReference>
<dbReference type="Bgee" id="ENSACLG00000015273">
    <property type="expression patterns" value="Expressed in camera-type eye and 1 other cell type or tissue"/>
</dbReference>
<dbReference type="GO" id="GO:0000978">
    <property type="term" value="F:RNA polymerase II cis-regulatory region sequence-specific DNA binding"/>
    <property type="evidence" value="ECO:0007669"/>
    <property type="project" value="TreeGrafter"/>
</dbReference>
<reference evidence="9" key="2">
    <citation type="submission" date="2025-08" db="UniProtKB">
        <authorList>
            <consortium name="Ensembl"/>
        </authorList>
    </citation>
    <scope>IDENTIFICATION</scope>
</reference>
<feature type="region of interest" description="Disordered" evidence="7">
    <location>
        <begin position="173"/>
        <end position="199"/>
    </location>
</feature>
<dbReference type="RefSeq" id="XP_026004776.1">
    <property type="nucleotide sequence ID" value="XM_026148991.1"/>
</dbReference>
<dbReference type="PANTHER" id="PTHR11211">
    <property type="entry name" value="IROQUOIS-CLASS HOMEODOMAIN PROTEIN IRX"/>
    <property type="match status" value="1"/>
</dbReference>
<proteinExistence type="inferred from homology"/>
<keyword evidence="10" id="KW-1185">Reference proteome</keyword>
<dbReference type="InterPro" id="IPR008422">
    <property type="entry name" value="KN_HD"/>
</dbReference>
<reference evidence="9" key="3">
    <citation type="submission" date="2025-09" db="UniProtKB">
        <authorList>
            <consortium name="Ensembl"/>
        </authorList>
    </citation>
    <scope>IDENTIFICATION</scope>
</reference>
<evidence type="ECO:0000256" key="1">
    <source>
        <dbReference type="ARBA" id="ARBA00004123"/>
    </source>
</evidence>
<evidence type="ECO:0000313" key="10">
    <source>
        <dbReference type="Proteomes" id="UP000265100"/>
    </source>
</evidence>
<sequence>MHLLIEEDSARLRMNKVAVMKSELHLDDGRRAEERNRLNCADVPQTSLAEGQSADLLRCQESAEHNSAMKYRRYGSRLTGVKVRHKRQVLQDMARPLKHWLYKHRDNPYPTKTEKVLLALGSHMTLVQVSNWFANARRRLKNTVRQPDLSWALRIKLYNKYIQGNAERLSMCSDDTDSEDEECPLQTPISQSNFSRSSSHKSVLEKQGNMLTMADCANSDDSTSPPSKYKSSLLNRYLNDTLRHMMVAKADGVAPACKRRSHSESFSSNECDGDVVSPASSYETETNFVYHMDTSDYNSTKCDRDQQPLRGQQRQDDQGWREIHAAVALTSLAQVQSCTADQSSAPVSSAATGQSYTRGPLSVAKTTITDEMSNTGSASGLQQSCATGPALTNRIIQKSSHISEVQTVKVSLANSV</sequence>
<dbReference type="OrthoDB" id="21495at2759"/>
<evidence type="ECO:0000259" key="8">
    <source>
        <dbReference type="PROSITE" id="PS50071"/>
    </source>
</evidence>
<dbReference type="OMA" id="HISEVQT"/>
<dbReference type="GeneID" id="113010115"/>
<dbReference type="AlphaFoldDB" id="A0A3P8PZM3"/>
<evidence type="ECO:0000256" key="5">
    <source>
        <dbReference type="ARBA" id="ARBA00023242"/>
    </source>
</evidence>
<accession>A0A3P8PZM3</accession>
<dbReference type="GeneTree" id="ENSGT00940000156227"/>
<organism evidence="9 10">
    <name type="scientific">Astatotilapia calliptera</name>
    <name type="common">Eastern happy</name>
    <name type="synonym">Chromis callipterus</name>
    <dbReference type="NCBI Taxonomy" id="8154"/>
    <lineage>
        <taxon>Eukaryota</taxon>
        <taxon>Metazoa</taxon>
        <taxon>Chordata</taxon>
        <taxon>Craniata</taxon>
        <taxon>Vertebrata</taxon>
        <taxon>Euteleostomi</taxon>
        <taxon>Actinopterygii</taxon>
        <taxon>Neopterygii</taxon>
        <taxon>Teleostei</taxon>
        <taxon>Neoteleostei</taxon>
        <taxon>Acanthomorphata</taxon>
        <taxon>Ovalentaria</taxon>
        <taxon>Cichlomorphae</taxon>
        <taxon>Cichliformes</taxon>
        <taxon>Cichlidae</taxon>
        <taxon>African cichlids</taxon>
        <taxon>Pseudocrenilabrinae</taxon>
        <taxon>Haplochromini</taxon>
        <taxon>Astatotilapia</taxon>
    </lineage>
</organism>
<dbReference type="GO" id="GO:0007517">
    <property type="term" value="P:muscle organ development"/>
    <property type="evidence" value="ECO:0007669"/>
    <property type="project" value="TreeGrafter"/>
</dbReference>
<feature type="region of interest" description="Disordered" evidence="7">
    <location>
        <begin position="295"/>
        <end position="318"/>
    </location>
</feature>